<dbReference type="InterPro" id="IPR012675">
    <property type="entry name" value="Beta-grasp_dom_sf"/>
</dbReference>
<dbReference type="RefSeq" id="WP_078277435.1">
    <property type="nucleotide sequence ID" value="NZ_MUXU01000077.1"/>
</dbReference>
<protein>
    <submittedName>
        <fullName evidence="3">2Fe-2S ferredoxin YfaE</fullName>
    </submittedName>
</protein>
<accession>A0A1S9ZV24</accession>
<sequence>MGWVFTDEMRFYLHDNETLLDGMIRTHHQDVRFECRQGYCGSCRMRVVAKTDDLQYTKAPIAMLEADEILACCCKTAGSLSVTYQLDNLAQLSLFADNAATPAKNTDSPAQTNSNLNGSALAHDLFAGRVDLNKD</sequence>
<evidence type="ECO:0000313" key="2">
    <source>
        <dbReference type="EMBL" id="OOR87314.1"/>
    </source>
</evidence>
<feature type="domain" description="2Fe-2S ferredoxin-type" evidence="1">
    <location>
        <begin position="13"/>
        <end position="75"/>
    </location>
</feature>
<evidence type="ECO:0000313" key="5">
    <source>
        <dbReference type="Proteomes" id="UP000255279"/>
    </source>
</evidence>
<proteinExistence type="predicted"/>
<name>A0A1S9ZV24_9GAMM</name>
<evidence type="ECO:0000313" key="3">
    <source>
        <dbReference type="EMBL" id="STZ14623.1"/>
    </source>
</evidence>
<dbReference type="GO" id="GO:0051537">
    <property type="term" value="F:2 iron, 2 sulfur cluster binding"/>
    <property type="evidence" value="ECO:0007669"/>
    <property type="project" value="InterPro"/>
</dbReference>
<reference evidence="3 5" key="2">
    <citation type="submission" date="2018-06" db="EMBL/GenBank/DDBJ databases">
        <authorList>
            <consortium name="Pathogen Informatics"/>
            <person name="Doyle S."/>
        </authorList>
    </citation>
    <scope>NUCLEOTIDE SEQUENCE [LARGE SCALE GENOMIC DNA]</scope>
    <source>
        <strain evidence="3 5">NCTC10293</strain>
    </source>
</reference>
<dbReference type="Proteomes" id="UP000190435">
    <property type="component" value="Unassembled WGS sequence"/>
</dbReference>
<dbReference type="Pfam" id="PF00111">
    <property type="entry name" value="Fer2"/>
    <property type="match status" value="1"/>
</dbReference>
<dbReference type="OrthoDB" id="9796486at2"/>
<evidence type="ECO:0000259" key="1">
    <source>
        <dbReference type="Pfam" id="PF00111"/>
    </source>
</evidence>
<dbReference type="Gene3D" id="3.10.20.30">
    <property type="match status" value="1"/>
</dbReference>
<organism evidence="2 4">
    <name type="scientific">Moraxella caviae</name>
    <dbReference type="NCBI Taxonomy" id="34060"/>
    <lineage>
        <taxon>Bacteria</taxon>
        <taxon>Pseudomonadati</taxon>
        <taxon>Pseudomonadota</taxon>
        <taxon>Gammaproteobacteria</taxon>
        <taxon>Moraxellales</taxon>
        <taxon>Moraxellaceae</taxon>
        <taxon>Moraxella</taxon>
    </lineage>
</organism>
<evidence type="ECO:0000313" key="4">
    <source>
        <dbReference type="Proteomes" id="UP000190435"/>
    </source>
</evidence>
<gene>
    <name evidence="2" type="ORF">B0181_10470</name>
    <name evidence="3" type="ORF">NCTC10293_02218</name>
</gene>
<keyword evidence="4" id="KW-1185">Reference proteome</keyword>
<dbReference type="InterPro" id="IPR006058">
    <property type="entry name" value="2Fe2S_fd_BS"/>
</dbReference>
<dbReference type="EMBL" id="MUXU01000077">
    <property type="protein sequence ID" value="OOR87314.1"/>
    <property type="molecule type" value="Genomic_DNA"/>
</dbReference>
<dbReference type="InterPro" id="IPR036010">
    <property type="entry name" value="2Fe-2S_ferredoxin-like_sf"/>
</dbReference>
<dbReference type="InterPro" id="IPR001041">
    <property type="entry name" value="2Fe-2S_ferredoxin-type"/>
</dbReference>
<dbReference type="CDD" id="cd00207">
    <property type="entry name" value="fer2"/>
    <property type="match status" value="1"/>
</dbReference>
<dbReference type="EMBL" id="UGQE01000004">
    <property type="protein sequence ID" value="STZ14623.1"/>
    <property type="molecule type" value="Genomic_DNA"/>
</dbReference>
<dbReference type="SUPFAM" id="SSF54292">
    <property type="entry name" value="2Fe-2S ferredoxin-like"/>
    <property type="match status" value="1"/>
</dbReference>
<dbReference type="STRING" id="34060.B0181_10470"/>
<dbReference type="AlphaFoldDB" id="A0A1S9ZV24"/>
<dbReference type="Proteomes" id="UP000255279">
    <property type="component" value="Unassembled WGS sequence"/>
</dbReference>
<reference evidence="2 4" key="1">
    <citation type="submission" date="2017-02" db="EMBL/GenBank/DDBJ databases">
        <title>Draft genome sequence of Moraxella caviae CCUG 355 type strain.</title>
        <authorList>
            <person name="Engstrom-Jakobsson H."/>
            <person name="Salva-Serra F."/>
            <person name="Thorell K."/>
            <person name="Gonzales-Siles L."/>
            <person name="Karlsson R."/>
            <person name="Boulund F."/>
            <person name="Engstrand L."/>
            <person name="Moore E."/>
        </authorList>
    </citation>
    <scope>NUCLEOTIDE SEQUENCE [LARGE SCALE GENOMIC DNA]</scope>
    <source>
        <strain evidence="2 4">CCUG 355</strain>
    </source>
</reference>
<dbReference type="PROSITE" id="PS00197">
    <property type="entry name" value="2FE2S_FER_1"/>
    <property type="match status" value="1"/>
</dbReference>